<dbReference type="PANTHER" id="PTHR12272:SF11">
    <property type="entry name" value="PAN2-PAN3 DEADENYLATION COMPLEX SUBUNIT PAN3"/>
    <property type="match status" value="1"/>
</dbReference>
<evidence type="ECO:0000313" key="10">
    <source>
        <dbReference type="Proteomes" id="UP001162164"/>
    </source>
</evidence>
<sequence length="607" mass="69003">MDWMPHNHSRSLSSRLDLARATHASEFVPRVISSSASASPNFLSSFSSVSSSPSLHPLTKKLEDGELSSHVTPESTSPPLTTTSPILHEKLANSPVLPAYQENVGGTTYFYPYQAPAENCQPTETPLNTSLPTEYNVYTGKPEPSFFLTEDIRNDILNRNMLSLLQPDPQQYPDLPQEVDSYHELFPLEPISNNTMHKPHMGYQASMYKATHVKTGIHYCLRRIHGFRLSNAKCMAFVELWKKLSHSNIVQLREVFTTKAFGDNSMLFVYDYHPGSETLLNKHFSPDQSGYCDPFINDTSTPRPYSYQKNNLLRHTQHNKLPEPLIWNYIIQLTAALRIIHSSALACRSLDPTKIIINSRNRLRLSCLGTMDVVLHESNSTINHMALVQHYQQEDLTALGKLVLALACKSTMAVQRENISTALDIVSRTYSPDLRNLIMYLLASQQRRSVTDLMPMIGARFYTQLDNLHNHIENLDHELSKEVQNGRLFRLMTKLATITERPDFNMENTWSETGDRYMLKLFRDYVFHQVTEEGHPWLDMAHIVQCLNKLDVGVPEKICLMSRDEQSILVVSYSELKHCLEQSFSELANSSAIHHDLTVVGIGGDDK</sequence>
<dbReference type="EMBL" id="JAPWTJ010000961">
    <property type="protein sequence ID" value="KAJ8974610.1"/>
    <property type="molecule type" value="Genomic_DNA"/>
</dbReference>
<evidence type="ECO:0000256" key="1">
    <source>
        <dbReference type="ARBA" id="ARBA00022490"/>
    </source>
</evidence>
<name>A0ABQ9J9I5_9CUCU</name>
<dbReference type="Proteomes" id="UP001162164">
    <property type="component" value="Unassembled WGS sequence"/>
</dbReference>
<keyword evidence="1 6" id="KW-0963">Cytoplasm</keyword>
<evidence type="ECO:0000256" key="4">
    <source>
        <dbReference type="ARBA" id="ARBA00022840"/>
    </source>
</evidence>
<dbReference type="PROSITE" id="PS50011">
    <property type="entry name" value="PROTEIN_KINASE_DOM"/>
    <property type="match status" value="1"/>
</dbReference>
<comment type="domain">
    <text evidence="6">Contains a pseudokinase domain. The protein kinase domain is predicted to be catalytically inactive because some of the residues important for catalytic activity are substituted and it lacks the equivalent of the binding site for a peptide substrate. However, it has retained an ATP-binding site and ATP-binding is required for mRNA degradation, stimulating the activity of the PAN2 nuclease in vitro. The nucleotide-binding site is juxtaposed to the RNase active site of PAN2 in the complex and may actually bind nucleosides of a poly(A) RNA rather than ATP, feeding the poly(A)-tail to the active site of the deadenylase and thus increasing the efficiency with which this distributive enzyme degrades oligo(A) RNAs.</text>
</comment>
<comment type="similarity">
    <text evidence="6">Belongs to the protein kinase superfamily. PAN3 family.</text>
</comment>
<keyword evidence="2 6" id="KW-0507">mRNA processing</keyword>
<dbReference type="InterPro" id="IPR030844">
    <property type="entry name" value="PAN3"/>
</dbReference>
<keyword evidence="3 6" id="KW-0547">Nucleotide-binding</keyword>
<proteinExistence type="inferred from homology"/>
<accession>A0ABQ9J9I5</accession>
<feature type="binding site" evidence="6">
    <location>
        <begin position="353"/>
        <end position="354"/>
    </location>
    <ligand>
        <name>ATP</name>
        <dbReference type="ChEBI" id="CHEBI:30616"/>
    </ligand>
</feature>
<evidence type="ECO:0000256" key="7">
    <source>
        <dbReference type="SAM" id="MobiDB-lite"/>
    </source>
</evidence>
<comment type="subcellular location">
    <subcellularLocation>
        <location evidence="6">Cytoplasm</location>
        <location evidence="6">P-body</location>
    </subcellularLocation>
</comment>
<feature type="region of interest" description="Disordered" evidence="7">
    <location>
        <begin position="65"/>
        <end position="84"/>
    </location>
</feature>
<feature type="binding site" evidence="6">
    <location>
        <position position="222"/>
    </location>
    <ligand>
        <name>ATP</name>
        <dbReference type="ChEBI" id="CHEBI:30616"/>
    </ligand>
</feature>
<keyword evidence="5 6" id="KW-0175">Coiled coil</keyword>
<dbReference type="Gene3D" id="1.20.5.5160">
    <property type="match status" value="1"/>
</dbReference>
<feature type="region of interest" description="Knob domain" evidence="6">
    <location>
        <begin position="498"/>
        <end position="607"/>
    </location>
</feature>
<keyword evidence="4 6" id="KW-0067">ATP-binding</keyword>
<gene>
    <name evidence="6" type="primary">PAN3</name>
    <name evidence="9" type="ORF">NQ317_019355</name>
</gene>
<dbReference type="InterPro" id="IPR011009">
    <property type="entry name" value="Kinase-like_dom_sf"/>
</dbReference>
<dbReference type="SUPFAM" id="SSF56112">
    <property type="entry name" value="Protein kinase-like (PK-like)"/>
    <property type="match status" value="1"/>
</dbReference>
<feature type="coiled-coil region" evidence="6">
    <location>
        <begin position="459"/>
        <end position="497"/>
    </location>
</feature>
<dbReference type="PANTHER" id="PTHR12272">
    <property type="entry name" value="DEADENYLATION COMPLEX SUBUNIT PAN3"/>
    <property type="match status" value="1"/>
</dbReference>
<feature type="compositionally biased region" description="Low complexity" evidence="7">
    <location>
        <begin position="72"/>
        <end position="84"/>
    </location>
</feature>
<evidence type="ECO:0000256" key="3">
    <source>
        <dbReference type="ARBA" id="ARBA00022741"/>
    </source>
</evidence>
<reference evidence="9" key="1">
    <citation type="journal article" date="2023" name="Insect Mol. Biol.">
        <title>Genome sequencing provides insights into the evolution of gene families encoding plant cell wall-degrading enzymes in longhorned beetles.</title>
        <authorList>
            <person name="Shin N.R."/>
            <person name="Okamura Y."/>
            <person name="Kirsch R."/>
            <person name="Pauchet Y."/>
        </authorList>
    </citation>
    <scope>NUCLEOTIDE SEQUENCE</scope>
    <source>
        <strain evidence="9">MMC_N1</strain>
    </source>
</reference>
<comment type="domain">
    <text evidence="6">The pseudokinase domain, the coiled-coil (CC), and C-terminal knob domain (CK) form a structural unit (PKC) that forms an extensive high-affinity interaction surface for PAN2.</text>
</comment>
<evidence type="ECO:0000259" key="8">
    <source>
        <dbReference type="PROSITE" id="PS50011"/>
    </source>
</evidence>
<dbReference type="Gene3D" id="1.10.287.3700">
    <property type="match status" value="1"/>
</dbReference>
<comment type="domain">
    <text evidence="6">The N-terminal zinc finger binds to poly(A) RNA.</text>
</comment>
<dbReference type="Gene3D" id="1.10.510.10">
    <property type="entry name" value="Transferase(Phosphotransferase) domain 1"/>
    <property type="match status" value="1"/>
</dbReference>
<comment type="function">
    <text evidence="6">Regulatory subunit of the poly(A)-nuclease (PAN) deadenylation complex, one of two cytoplasmic mRNA deadenylases involved in general and miRNA-mediated mRNA turnover. PAN specifically shortens poly(A) tails of RNA and the activity is stimulated by poly(A)-binding protein (PABP). PAN deadenylation is followed by rapid degradation of the shortened mRNA tails by the CCR4-NOT complex. Deadenylated mRNAs are then degraded by two alternative mechanisms, namely exosome-mediated 3'-5' exonucleolytic degradation, or deadenlyation-dependent mRNA decaping and subsequent 5'-3' exonucleolytic degradation by XRN1. PAN3 acts as a positive regulator for PAN activity, recruiting the catalytic subunit PAN2 to mRNA via its interaction with RNA and PABP, and to miRNA targets via its interaction with GW182 family proteins.</text>
</comment>
<feature type="binding site" evidence="6">
    <location>
        <begin position="271"/>
        <end position="278"/>
    </location>
    <ligand>
        <name>ATP</name>
        <dbReference type="ChEBI" id="CHEBI:30616"/>
    </ligand>
</feature>
<dbReference type="HAMAP" id="MF_03181">
    <property type="entry name" value="PAN3"/>
    <property type="match status" value="1"/>
</dbReference>
<evidence type="ECO:0000256" key="5">
    <source>
        <dbReference type="ARBA" id="ARBA00023054"/>
    </source>
</evidence>
<comment type="subunit">
    <text evidence="6">Homodimer. Forms a heterotrimer with a catalytic subunit PAN2 to form the poly(A)-nuclease (PAN) deadenylation complex. Interacts (via PAM-2 motif) with poly(A)-binding protein (via PABC domain), conferring substrate specificity of the enzyme complex.</text>
</comment>
<organism evidence="9 10">
    <name type="scientific">Molorchus minor</name>
    <dbReference type="NCBI Taxonomy" id="1323400"/>
    <lineage>
        <taxon>Eukaryota</taxon>
        <taxon>Metazoa</taxon>
        <taxon>Ecdysozoa</taxon>
        <taxon>Arthropoda</taxon>
        <taxon>Hexapoda</taxon>
        <taxon>Insecta</taxon>
        <taxon>Pterygota</taxon>
        <taxon>Neoptera</taxon>
        <taxon>Endopterygota</taxon>
        <taxon>Coleoptera</taxon>
        <taxon>Polyphaga</taxon>
        <taxon>Cucujiformia</taxon>
        <taxon>Chrysomeloidea</taxon>
        <taxon>Cerambycidae</taxon>
        <taxon>Lamiinae</taxon>
        <taxon>Monochamini</taxon>
        <taxon>Molorchus</taxon>
    </lineage>
</organism>
<feature type="domain" description="Protein kinase" evidence="8">
    <location>
        <begin position="193"/>
        <end position="538"/>
    </location>
</feature>
<evidence type="ECO:0000256" key="2">
    <source>
        <dbReference type="ARBA" id="ARBA00022664"/>
    </source>
</evidence>
<keyword evidence="10" id="KW-1185">Reference proteome</keyword>
<evidence type="ECO:0000313" key="9">
    <source>
        <dbReference type="EMBL" id="KAJ8974610.1"/>
    </source>
</evidence>
<dbReference type="InterPro" id="IPR041332">
    <property type="entry name" value="Pan3_CK"/>
</dbReference>
<dbReference type="Pfam" id="PF18101">
    <property type="entry name" value="Pan3_CK"/>
    <property type="match status" value="1"/>
</dbReference>
<comment type="caution">
    <text evidence="9">The sequence shown here is derived from an EMBL/GenBank/DDBJ whole genome shotgun (WGS) entry which is preliminary data.</text>
</comment>
<evidence type="ECO:0000256" key="6">
    <source>
        <dbReference type="HAMAP-Rule" id="MF_03181"/>
    </source>
</evidence>
<comment type="caution">
    <text evidence="6">Lacks conserved residue(s) required for the propagation of feature annotation.</text>
</comment>
<dbReference type="InterPro" id="IPR000719">
    <property type="entry name" value="Prot_kinase_dom"/>
</dbReference>
<protein>
    <recommendedName>
        <fullName evidence="6">PAN2-PAN3 deadenylation complex subunit PAN3</fullName>
    </recommendedName>
    <alternativeName>
        <fullName evidence="6">PAB1P-dependent poly(A)-specific ribonuclease</fullName>
    </alternativeName>
    <alternativeName>
        <fullName evidence="6">Poly(A)-nuclease deadenylation complex subunit 3</fullName>
        <shortName evidence="6">PAN deadenylation complex subunit 3</shortName>
    </alternativeName>
</protein>